<keyword evidence="3" id="KW-1185">Reference proteome</keyword>
<name>A0A5B7H0J9_PORTR</name>
<evidence type="ECO:0000256" key="1">
    <source>
        <dbReference type="SAM" id="MobiDB-lite"/>
    </source>
</evidence>
<dbReference type="OrthoDB" id="7701249at2759"/>
<sequence>MSDVQEGLSDVLSPSLRAASSYGQHKGKGTSRKDSSRTGKSSTCRESSGRELSHGITSGLEGEVYLPSPTVSRPSTSREEACAPPWNMVLEVLAELCGNLEEMKERNKARGGGGIASHVVNTPPSVRVRGGASPSFSGFPSVRQVDLDGDSQDDLPTVSVLRQCAKSYGPVDEISDGIDKHVADMVNHVFDCGMHEDEYKEIMEADVVKRLSNCLVLAPVECNTQVLDALKTGVRKTDFRMKEVGKDIVKAATIVTKSLTVLDKVAPEGRPEVASEIHILSGALAVCGHVNHRNNLTRRFIIKRKINQKYAYLCSDKAPMTRFLFGDDVS</sequence>
<feature type="region of interest" description="Disordered" evidence="1">
    <location>
        <begin position="1"/>
        <end position="81"/>
    </location>
</feature>
<comment type="caution">
    <text evidence="2">The sequence shown here is derived from an EMBL/GenBank/DDBJ whole genome shotgun (WGS) entry which is preliminary data.</text>
</comment>
<dbReference type="PANTHER" id="PTHR34239">
    <property type="entry name" value="APPLE DOMAIN-CONTAINING PROTEIN"/>
    <property type="match status" value="1"/>
</dbReference>
<reference evidence="2 3" key="1">
    <citation type="submission" date="2019-05" db="EMBL/GenBank/DDBJ databases">
        <title>Another draft genome of Portunus trituberculatus and its Hox gene families provides insights of decapod evolution.</title>
        <authorList>
            <person name="Jeong J.-H."/>
            <person name="Song I."/>
            <person name="Kim S."/>
            <person name="Choi T."/>
            <person name="Kim D."/>
            <person name="Ryu S."/>
            <person name="Kim W."/>
        </authorList>
    </citation>
    <scope>NUCLEOTIDE SEQUENCE [LARGE SCALE GENOMIC DNA]</scope>
    <source>
        <tissue evidence="2">Muscle</tissue>
    </source>
</reference>
<feature type="region of interest" description="Disordered" evidence="1">
    <location>
        <begin position="108"/>
        <end position="143"/>
    </location>
</feature>
<gene>
    <name evidence="2" type="ORF">E2C01_056447</name>
</gene>
<evidence type="ECO:0000313" key="2">
    <source>
        <dbReference type="EMBL" id="MPC62364.1"/>
    </source>
</evidence>
<proteinExistence type="predicted"/>
<dbReference type="PANTHER" id="PTHR34239:SF2">
    <property type="entry name" value="TRANSPOSABLE ELEMENT P TRANSPOSASE_THAP9 CONSERVED DOMAIN-CONTAINING PROTEIN"/>
    <property type="match status" value="1"/>
</dbReference>
<accession>A0A5B7H0J9</accession>
<protein>
    <submittedName>
        <fullName evidence="2">Uncharacterized protein</fullName>
    </submittedName>
</protein>
<feature type="compositionally biased region" description="Low complexity" evidence="1">
    <location>
        <begin position="130"/>
        <end position="141"/>
    </location>
</feature>
<evidence type="ECO:0000313" key="3">
    <source>
        <dbReference type="Proteomes" id="UP000324222"/>
    </source>
</evidence>
<dbReference type="AlphaFoldDB" id="A0A5B7H0J9"/>
<dbReference type="Proteomes" id="UP000324222">
    <property type="component" value="Unassembled WGS sequence"/>
</dbReference>
<organism evidence="2 3">
    <name type="scientific">Portunus trituberculatus</name>
    <name type="common">Swimming crab</name>
    <name type="synonym">Neptunus trituberculatus</name>
    <dbReference type="NCBI Taxonomy" id="210409"/>
    <lineage>
        <taxon>Eukaryota</taxon>
        <taxon>Metazoa</taxon>
        <taxon>Ecdysozoa</taxon>
        <taxon>Arthropoda</taxon>
        <taxon>Crustacea</taxon>
        <taxon>Multicrustacea</taxon>
        <taxon>Malacostraca</taxon>
        <taxon>Eumalacostraca</taxon>
        <taxon>Eucarida</taxon>
        <taxon>Decapoda</taxon>
        <taxon>Pleocyemata</taxon>
        <taxon>Brachyura</taxon>
        <taxon>Eubrachyura</taxon>
        <taxon>Portunoidea</taxon>
        <taxon>Portunidae</taxon>
        <taxon>Portuninae</taxon>
        <taxon>Portunus</taxon>
    </lineage>
</organism>
<dbReference type="EMBL" id="VSRR010019584">
    <property type="protein sequence ID" value="MPC62364.1"/>
    <property type="molecule type" value="Genomic_DNA"/>
</dbReference>